<evidence type="ECO:0000313" key="2">
    <source>
        <dbReference type="Proteomes" id="UP001055125"/>
    </source>
</evidence>
<keyword evidence="2" id="KW-1185">Reference proteome</keyword>
<dbReference type="InterPro" id="IPR010602">
    <property type="entry name" value="DUF1186"/>
</dbReference>
<dbReference type="RefSeq" id="WP_238243907.1">
    <property type="nucleotide sequence ID" value="NZ_BPQP01000028.1"/>
</dbReference>
<dbReference type="InterPro" id="IPR004027">
    <property type="entry name" value="SEC_C_motif"/>
</dbReference>
<dbReference type="Pfam" id="PF02810">
    <property type="entry name" value="SEC-C"/>
    <property type="match status" value="1"/>
</dbReference>
<organism evidence="1 2">
    <name type="scientific">Methylobacterium iners</name>
    <dbReference type="NCBI Taxonomy" id="418707"/>
    <lineage>
        <taxon>Bacteria</taxon>
        <taxon>Pseudomonadati</taxon>
        <taxon>Pseudomonadota</taxon>
        <taxon>Alphaproteobacteria</taxon>
        <taxon>Hyphomicrobiales</taxon>
        <taxon>Methylobacteriaceae</taxon>
        <taxon>Methylobacterium</taxon>
    </lineage>
</organism>
<sequence length="279" mass="30398">MSHPNVAALSSATYLPRQALIDALRAPETVADEVLRVLERAADGQELDEADANLLFWGLHALAGSRDARAFAPIMRLLREDGENLDALLGDAVAETLARIVASVFDGDVASLHARLLDSTTDPLVRNELFAALTFLTWKGRLDRAQTRDLLVRFDEKGVAVEGDTGWGGWEETIALLGLRELAPRYEAARRDGRITDACGDAVWFRTTLRQAEARPGDPDRFDPGRHGTLDDPVAALAWTAEDAGQPLRNPFKDVGRNDPCPCGSGKKFKKCCLDAEPA</sequence>
<accession>A0ABQ4RXP4</accession>
<dbReference type="Proteomes" id="UP001055125">
    <property type="component" value="Unassembled WGS sequence"/>
</dbReference>
<dbReference type="SUPFAM" id="SSF103642">
    <property type="entry name" value="Sec-C motif"/>
    <property type="match status" value="1"/>
</dbReference>
<dbReference type="Pfam" id="PF06685">
    <property type="entry name" value="DUF1186"/>
    <property type="match status" value="1"/>
</dbReference>
<proteinExistence type="predicted"/>
<protein>
    <recommendedName>
        <fullName evidence="3">Zinc chelation protein SecC</fullName>
    </recommendedName>
</protein>
<gene>
    <name evidence="1" type="ORF">OCOJLMKI_1946</name>
</gene>
<name>A0ABQ4RXP4_9HYPH</name>
<dbReference type="Gene3D" id="3.10.450.50">
    <property type="match status" value="1"/>
</dbReference>
<reference evidence="1" key="2">
    <citation type="submission" date="2021-08" db="EMBL/GenBank/DDBJ databases">
        <authorList>
            <person name="Tani A."/>
            <person name="Ola A."/>
            <person name="Ogura Y."/>
            <person name="Katsura K."/>
            <person name="Hayashi T."/>
        </authorList>
    </citation>
    <scope>NUCLEOTIDE SEQUENCE</scope>
    <source>
        <strain evidence="1">DSM 19015</strain>
    </source>
</reference>
<reference evidence="1" key="1">
    <citation type="journal article" date="2021" name="Front. Microbiol.">
        <title>Comprehensive Comparative Genomics and Phenotyping of Methylobacterium Species.</title>
        <authorList>
            <person name="Alessa O."/>
            <person name="Ogura Y."/>
            <person name="Fujitani Y."/>
            <person name="Takami H."/>
            <person name="Hayashi T."/>
            <person name="Sahin N."/>
            <person name="Tani A."/>
        </authorList>
    </citation>
    <scope>NUCLEOTIDE SEQUENCE</scope>
    <source>
        <strain evidence="1">DSM 19015</strain>
    </source>
</reference>
<dbReference type="EMBL" id="BPQP01000028">
    <property type="protein sequence ID" value="GJD94742.1"/>
    <property type="molecule type" value="Genomic_DNA"/>
</dbReference>
<evidence type="ECO:0008006" key="3">
    <source>
        <dbReference type="Google" id="ProtNLM"/>
    </source>
</evidence>
<comment type="caution">
    <text evidence="1">The sequence shown here is derived from an EMBL/GenBank/DDBJ whole genome shotgun (WGS) entry which is preliminary data.</text>
</comment>
<evidence type="ECO:0000313" key="1">
    <source>
        <dbReference type="EMBL" id="GJD94742.1"/>
    </source>
</evidence>